<keyword evidence="4" id="KW-1185">Reference proteome</keyword>
<keyword evidence="2" id="KW-0812">Transmembrane</keyword>
<comment type="caution">
    <text evidence="3">The sequence shown here is derived from an EMBL/GenBank/DDBJ whole genome shotgun (WGS) entry which is preliminary data.</text>
</comment>
<keyword evidence="2" id="KW-0472">Membrane</keyword>
<evidence type="ECO:0000256" key="2">
    <source>
        <dbReference type="SAM" id="Phobius"/>
    </source>
</evidence>
<keyword evidence="2" id="KW-1133">Transmembrane helix</keyword>
<dbReference type="EMBL" id="JAUKUA010000003">
    <property type="protein sequence ID" value="KAK0719356.1"/>
    <property type="molecule type" value="Genomic_DNA"/>
</dbReference>
<feature type="region of interest" description="Disordered" evidence="1">
    <location>
        <begin position="166"/>
        <end position="186"/>
    </location>
</feature>
<name>A0AA40ANZ6_9PEZI</name>
<reference evidence="3" key="1">
    <citation type="submission" date="2023-06" db="EMBL/GenBank/DDBJ databases">
        <title>Genome-scale phylogeny and comparative genomics of the fungal order Sordariales.</title>
        <authorList>
            <consortium name="Lawrence Berkeley National Laboratory"/>
            <person name="Hensen N."/>
            <person name="Bonometti L."/>
            <person name="Westerberg I."/>
            <person name="Brannstrom I.O."/>
            <person name="Guillou S."/>
            <person name="Cros-Aarteil S."/>
            <person name="Calhoun S."/>
            <person name="Haridas S."/>
            <person name="Kuo A."/>
            <person name="Mondo S."/>
            <person name="Pangilinan J."/>
            <person name="Riley R."/>
            <person name="Labutti K."/>
            <person name="Andreopoulos B."/>
            <person name="Lipzen A."/>
            <person name="Chen C."/>
            <person name="Yanf M."/>
            <person name="Daum C."/>
            <person name="Ng V."/>
            <person name="Clum A."/>
            <person name="Steindorff A."/>
            <person name="Ohm R."/>
            <person name="Martin F."/>
            <person name="Silar P."/>
            <person name="Natvig D."/>
            <person name="Lalanne C."/>
            <person name="Gautier V."/>
            <person name="Ament-Velasquez S.L."/>
            <person name="Kruys A."/>
            <person name="Hutchinson M.I."/>
            <person name="Powell A.J."/>
            <person name="Barry K."/>
            <person name="Miller A.N."/>
            <person name="Grigoriev I.V."/>
            <person name="Debuchy R."/>
            <person name="Gladieux P."/>
            <person name="Thoren M.H."/>
            <person name="Johannesson H."/>
        </authorList>
    </citation>
    <scope>NUCLEOTIDE SEQUENCE</scope>
    <source>
        <strain evidence="3">SMH4607-1</strain>
    </source>
</reference>
<proteinExistence type="predicted"/>
<evidence type="ECO:0000313" key="3">
    <source>
        <dbReference type="EMBL" id="KAK0719356.1"/>
    </source>
</evidence>
<evidence type="ECO:0000313" key="4">
    <source>
        <dbReference type="Proteomes" id="UP001172102"/>
    </source>
</evidence>
<sequence length="236" mass="26861">MCFERSTFLDTPFYYLQKVYFERPGVCWHEHPEVTMELFAMLVSFTGVAEVPQQVQVVQRVQVLYHNGHAGIELPEFDWWLAAIPSEITVLPLPDDPLIWCDLLHLSARCSACEIGFRDGPVAFRVTRRSWEHTPGSQYPNCPYLAINLAVSGNYGDEYPFFPAPPNNEAADAPRGPRRGPPRRIADAPVDEAADAPFDVIADDLVPLFRRRLFGMCYLVLALLLTLRYIYVCHCE</sequence>
<protein>
    <submittedName>
        <fullName evidence="3">Uncharacterized protein</fullName>
    </submittedName>
</protein>
<dbReference type="Proteomes" id="UP001172102">
    <property type="component" value="Unassembled WGS sequence"/>
</dbReference>
<feature type="transmembrane region" description="Helical" evidence="2">
    <location>
        <begin position="213"/>
        <end position="231"/>
    </location>
</feature>
<gene>
    <name evidence="3" type="ORF">B0H67DRAFT_572965</name>
</gene>
<organism evidence="3 4">
    <name type="scientific">Lasiosphaeris hirsuta</name>
    <dbReference type="NCBI Taxonomy" id="260670"/>
    <lineage>
        <taxon>Eukaryota</taxon>
        <taxon>Fungi</taxon>
        <taxon>Dikarya</taxon>
        <taxon>Ascomycota</taxon>
        <taxon>Pezizomycotina</taxon>
        <taxon>Sordariomycetes</taxon>
        <taxon>Sordariomycetidae</taxon>
        <taxon>Sordariales</taxon>
        <taxon>Lasiosphaeriaceae</taxon>
        <taxon>Lasiosphaeris</taxon>
    </lineage>
</organism>
<evidence type="ECO:0000256" key="1">
    <source>
        <dbReference type="SAM" id="MobiDB-lite"/>
    </source>
</evidence>
<dbReference type="AlphaFoldDB" id="A0AA40ANZ6"/>
<accession>A0AA40ANZ6</accession>